<organism evidence="2 3">
    <name type="scientific">Lentinus tigrinus ALCF2SS1-6</name>
    <dbReference type="NCBI Taxonomy" id="1328759"/>
    <lineage>
        <taxon>Eukaryota</taxon>
        <taxon>Fungi</taxon>
        <taxon>Dikarya</taxon>
        <taxon>Basidiomycota</taxon>
        <taxon>Agaricomycotina</taxon>
        <taxon>Agaricomycetes</taxon>
        <taxon>Polyporales</taxon>
        <taxon>Polyporaceae</taxon>
        <taxon>Lentinus</taxon>
    </lineage>
</organism>
<accession>A0A5C2RPW2</accession>
<dbReference type="Proteomes" id="UP000313359">
    <property type="component" value="Unassembled WGS sequence"/>
</dbReference>
<feature type="region of interest" description="Disordered" evidence="1">
    <location>
        <begin position="156"/>
        <end position="188"/>
    </location>
</feature>
<keyword evidence="3" id="KW-1185">Reference proteome</keyword>
<evidence type="ECO:0000313" key="3">
    <source>
        <dbReference type="Proteomes" id="UP000313359"/>
    </source>
</evidence>
<protein>
    <submittedName>
        <fullName evidence="2">Uncharacterized protein</fullName>
    </submittedName>
</protein>
<name>A0A5C2RPW2_9APHY</name>
<gene>
    <name evidence="2" type="ORF">L227DRAFT_396199</name>
</gene>
<dbReference type="EMBL" id="ML122319">
    <property type="protein sequence ID" value="RPD53583.1"/>
    <property type="molecule type" value="Genomic_DNA"/>
</dbReference>
<evidence type="ECO:0000256" key="1">
    <source>
        <dbReference type="SAM" id="MobiDB-lite"/>
    </source>
</evidence>
<proteinExistence type="predicted"/>
<evidence type="ECO:0000313" key="2">
    <source>
        <dbReference type="EMBL" id="RPD53583.1"/>
    </source>
</evidence>
<reference evidence="2" key="1">
    <citation type="journal article" date="2018" name="Genome Biol. Evol.">
        <title>Genomics and development of Lentinus tigrinus, a white-rot wood-decaying mushroom with dimorphic fruiting bodies.</title>
        <authorList>
            <person name="Wu B."/>
            <person name="Xu Z."/>
            <person name="Knudson A."/>
            <person name="Carlson A."/>
            <person name="Chen N."/>
            <person name="Kovaka S."/>
            <person name="LaButti K."/>
            <person name="Lipzen A."/>
            <person name="Pennachio C."/>
            <person name="Riley R."/>
            <person name="Schakwitz W."/>
            <person name="Umezawa K."/>
            <person name="Ohm R.A."/>
            <person name="Grigoriev I.V."/>
            <person name="Nagy L.G."/>
            <person name="Gibbons J."/>
            <person name="Hibbett D."/>
        </authorList>
    </citation>
    <scope>NUCLEOTIDE SEQUENCE [LARGE SCALE GENOMIC DNA]</scope>
    <source>
        <strain evidence="2">ALCF2SS1-6</strain>
    </source>
</reference>
<sequence>MRSEERSCYRCSFPATPPTEPSRLLDYCGSTATYLNPRLCFGLSYDMCECNFRSERTMKGLRMCRPVRLSSRVLMRIGTSSLSPPHSVGTVEANSSFLTLAPARPTVPAEGLNASIDFPPQCSESFWARRTRTPPLVLPRTCDAVSVATRQLRKSARPTGAFGLHSTGRGDRSPTLTCLSLGPPRGRG</sequence>
<dbReference type="AlphaFoldDB" id="A0A5C2RPW2"/>